<dbReference type="GO" id="GO:1990575">
    <property type="term" value="P:mitochondrial L-ornithine transmembrane transport"/>
    <property type="evidence" value="ECO:0007669"/>
    <property type="project" value="TreeGrafter"/>
</dbReference>
<evidence type="ECO:0000256" key="4">
    <source>
        <dbReference type="ARBA" id="ARBA00022692"/>
    </source>
</evidence>
<keyword evidence="7" id="KW-0496">Mitochondrion</keyword>
<evidence type="ECO:0000256" key="1">
    <source>
        <dbReference type="ARBA" id="ARBA00004225"/>
    </source>
</evidence>
<dbReference type="PANTHER" id="PTHR45624:SF57">
    <property type="entry name" value="MITOCHONDRIAL SUBSTRATE CARRIER FAMILY PROTEIN L"/>
    <property type="match status" value="1"/>
</dbReference>
<dbReference type="OrthoDB" id="193856at2759"/>
<evidence type="ECO:0000256" key="3">
    <source>
        <dbReference type="ARBA" id="ARBA00022448"/>
    </source>
</evidence>
<comment type="similarity">
    <text evidence="2 10">Belongs to the mitochondrial carrier (TC 2.A.29) family.</text>
</comment>
<dbReference type="AlphaFoldDB" id="A0A165J372"/>
<sequence>MSAEDPPVPDPPKASAKSTFSFAGALAGMGSGVTKVAVGHGFDTVKTRLQCAPPGVYTGPWDCLVKTVRNEGPLALYKGATPPAVGWAFIDSLLIGSLHNYRLFLIKHGWTEPLPSSHTGETRLTLSGHALAGLWAGWTSCVMAMPVDTLKVKLQLQMTRDPKDWKYKGSIDCMRQIFAAQGPLGLYRGFLSMVLFRSCFAAMFCSYEALLRGFRKFDMSEGTASFLSGGLGSFSYWAFAIPFDNIKNRILADDLVKPRYSSSPIAMGRRIYAEGGMLNFYRGFWPVVLRAFPVNASAFFVFEAILRSVGAEKTSK</sequence>
<keyword evidence="8 9" id="KW-0472">Membrane</keyword>
<evidence type="ECO:0000256" key="5">
    <source>
        <dbReference type="ARBA" id="ARBA00022737"/>
    </source>
</evidence>
<dbReference type="Gene3D" id="1.50.40.10">
    <property type="entry name" value="Mitochondrial carrier domain"/>
    <property type="match status" value="2"/>
</dbReference>
<dbReference type="InterPro" id="IPR018108">
    <property type="entry name" value="MCP_transmembrane"/>
</dbReference>
<feature type="transmembrane region" description="Helical" evidence="11">
    <location>
        <begin position="190"/>
        <end position="211"/>
    </location>
</feature>
<dbReference type="Proteomes" id="UP000076842">
    <property type="component" value="Unassembled WGS sequence"/>
</dbReference>
<evidence type="ECO:0000256" key="8">
    <source>
        <dbReference type="ARBA" id="ARBA00023136"/>
    </source>
</evidence>
<evidence type="ECO:0000256" key="9">
    <source>
        <dbReference type="PROSITE-ProRule" id="PRU00282"/>
    </source>
</evidence>
<feature type="repeat" description="Solcar" evidence="9">
    <location>
        <begin position="220"/>
        <end position="308"/>
    </location>
</feature>
<dbReference type="GO" id="GO:0000064">
    <property type="term" value="F:L-ornithine transmembrane transporter activity"/>
    <property type="evidence" value="ECO:0007669"/>
    <property type="project" value="TreeGrafter"/>
</dbReference>
<evidence type="ECO:0000313" key="12">
    <source>
        <dbReference type="EMBL" id="KZT61312.1"/>
    </source>
</evidence>
<keyword evidence="3 10" id="KW-0813">Transport</keyword>
<organism evidence="12 13">
    <name type="scientific">Calocera cornea HHB12733</name>
    <dbReference type="NCBI Taxonomy" id="1353952"/>
    <lineage>
        <taxon>Eukaryota</taxon>
        <taxon>Fungi</taxon>
        <taxon>Dikarya</taxon>
        <taxon>Basidiomycota</taxon>
        <taxon>Agaricomycotina</taxon>
        <taxon>Dacrymycetes</taxon>
        <taxon>Dacrymycetales</taxon>
        <taxon>Dacrymycetaceae</taxon>
        <taxon>Calocera</taxon>
    </lineage>
</organism>
<dbReference type="InterPro" id="IPR023395">
    <property type="entry name" value="MCP_dom_sf"/>
</dbReference>
<keyword evidence="5" id="KW-0677">Repeat</keyword>
<name>A0A165J372_9BASI</name>
<evidence type="ECO:0000313" key="13">
    <source>
        <dbReference type="Proteomes" id="UP000076842"/>
    </source>
</evidence>
<keyword evidence="4 9" id="KW-0812">Transmembrane</keyword>
<dbReference type="PANTHER" id="PTHR45624">
    <property type="entry name" value="MITOCHONDRIAL BASIC AMINO ACIDS TRANSPORTER-RELATED"/>
    <property type="match status" value="1"/>
</dbReference>
<dbReference type="Pfam" id="PF00153">
    <property type="entry name" value="Mito_carr"/>
    <property type="match status" value="3"/>
</dbReference>
<dbReference type="GO" id="GO:0031966">
    <property type="term" value="C:mitochondrial membrane"/>
    <property type="evidence" value="ECO:0007669"/>
    <property type="project" value="UniProtKB-SubCell"/>
</dbReference>
<dbReference type="PROSITE" id="PS50920">
    <property type="entry name" value="SOLCAR"/>
    <property type="match status" value="3"/>
</dbReference>
<dbReference type="EMBL" id="KV423924">
    <property type="protein sequence ID" value="KZT61312.1"/>
    <property type="molecule type" value="Genomic_DNA"/>
</dbReference>
<dbReference type="SUPFAM" id="SSF103506">
    <property type="entry name" value="Mitochondrial carrier"/>
    <property type="match status" value="1"/>
</dbReference>
<reference evidence="12 13" key="1">
    <citation type="journal article" date="2016" name="Mol. Biol. Evol.">
        <title>Comparative Genomics of Early-Diverging Mushroom-Forming Fungi Provides Insights into the Origins of Lignocellulose Decay Capabilities.</title>
        <authorList>
            <person name="Nagy L.G."/>
            <person name="Riley R."/>
            <person name="Tritt A."/>
            <person name="Adam C."/>
            <person name="Daum C."/>
            <person name="Floudas D."/>
            <person name="Sun H."/>
            <person name="Yadav J.S."/>
            <person name="Pangilinan J."/>
            <person name="Larsson K.H."/>
            <person name="Matsuura K."/>
            <person name="Barry K."/>
            <person name="Labutti K."/>
            <person name="Kuo R."/>
            <person name="Ohm R.A."/>
            <person name="Bhattacharya S.S."/>
            <person name="Shirouzu T."/>
            <person name="Yoshinaga Y."/>
            <person name="Martin F.M."/>
            <person name="Grigoriev I.V."/>
            <person name="Hibbett D.S."/>
        </authorList>
    </citation>
    <scope>NUCLEOTIDE SEQUENCE [LARGE SCALE GENOMIC DNA]</scope>
    <source>
        <strain evidence="12 13">HHB12733</strain>
    </source>
</reference>
<dbReference type="InParanoid" id="A0A165J372"/>
<keyword evidence="13" id="KW-1185">Reference proteome</keyword>
<accession>A0A165J372</accession>
<evidence type="ECO:0000256" key="7">
    <source>
        <dbReference type="ARBA" id="ARBA00023128"/>
    </source>
</evidence>
<gene>
    <name evidence="12" type="ORF">CALCODRAFT_480030</name>
</gene>
<feature type="repeat" description="Solcar" evidence="9">
    <location>
        <begin position="124"/>
        <end position="214"/>
    </location>
</feature>
<proteinExistence type="inferred from homology"/>
<keyword evidence="6 11" id="KW-1133">Transmembrane helix</keyword>
<evidence type="ECO:0000256" key="2">
    <source>
        <dbReference type="ARBA" id="ARBA00006375"/>
    </source>
</evidence>
<comment type="subcellular location">
    <subcellularLocation>
        <location evidence="1">Mitochondrion membrane</location>
        <topology evidence="1">Multi-pass membrane protein</topology>
    </subcellularLocation>
</comment>
<feature type="repeat" description="Solcar" evidence="9">
    <location>
        <begin position="19"/>
        <end position="104"/>
    </location>
</feature>
<evidence type="ECO:0000256" key="11">
    <source>
        <dbReference type="SAM" id="Phobius"/>
    </source>
</evidence>
<protein>
    <submittedName>
        <fullName evidence="12">Mitochondrial carrier</fullName>
    </submittedName>
</protein>
<feature type="transmembrane region" description="Helical" evidence="11">
    <location>
        <begin position="223"/>
        <end position="243"/>
    </location>
</feature>
<evidence type="ECO:0000256" key="6">
    <source>
        <dbReference type="ARBA" id="ARBA00022989"/>
    </source>
</evidence>
<evidence type="ECO:0000256" key="10">
    <source>
        <dbReference type="RuleBase" id="RU000488"/>
    </source>
</evidence>
<dbReference type="InterPro" id="IPR050567">
    <property type="entry name" value="Mitochondrial_Carrier"/>
</dbReference>
<dbReference type="STRING" id="1353952.A0A165J372"/>